<proteinExistence type="predicted"/>
<keyword evidence="2" id="KW-1185">Reference proteome</keyword>
<reference evidence="1 2" key="1">
    <citation type="submission" date="2023-07" db="EMBL/GenBank/DDBJ databases">
        <title>Genomic Encyclopedia of Type Strains, Phase IV (KMG-IV): sequencing the most valuable type-strain genomes for metagenomic binning, comparative biology and taxonomic classification.</title>
        <authorList>
            <person name="Goeker M."/>
        </authorList>
    </citation>
    <scope>NUCLEOTIDE SEQUENCE [LARGE SCALE GENOMIC DNA]</scope>
    <source>
        <strain evidence="1 2">DSM 14914</strain>
    </source>
</reference>
<sequence>MVKYSGEIRIKVAIDVLEGGLSENEAARKYKMNHVTVNEWVATYFKHGLRD</sequence>
<dbReference type="InterPro" id="IPR010921">
    <property type="entry name" value="Trp_repressor/repl_initiator"/>
</dbReference>
<dbReference type="InterPro" id="IPR036388">
    <property type="entry name" value="WH-like_DNA-bd_sf"/>
</dbReference>
<dbReference type="Proteomes" id="UP001242811">
    <property type="component" value="Unassembled WGS sequence"/>
</dbReference>
<dbReference type="Gene3D" id="1.10.10.10">
    <property type="entry name" value="Winged helix-like DNA-binding domain superfamily/Winged helix DNA-binding domain"/>
    <property type="match status" value="1"/>
</dbReference>
<dbReference type="RefSeq" id="WP_167518610.1">
    <property type="nucleotide sequence ID" value="NZ_CP045298.1"/>
</dbReference>
<organism evidence="1 2">
    <name type="scientific">Paenibacillus brasilensis</name>
    <dbReference type="NCBI Taxonomy" id="128574"/>
    <lineage>
        <taxon>Bacteria</taxon>
        <taxon>Bacillati</taxon>
        <taxon>Bacillota</taxon>
        <taxon>Bacilli</taxon>
        <taxon>Bacillales</taxon>
        <taxon>Paenibacillaceae</taxon>
        <taxon>Paenibacillus</taxon>
    </lineage>
</organism>
<dbReference type="EMBL" id="JAUSWA010000015">
    <property type="protein sequence ID" value="MDQ0494675.1"/>
    <property type="molecule type" value="Genomic_DNA"/>
</dbReference>
<evidence type="ECO:0000313" key="2">
    <source>
        <dbReference type="Proteomes" id="UP001242811"/>
    </source>
</evidence>
<name>A0ABU0KYZ8_9BACL</name>
<gene>
    <name evidence="1" type="ORF">QOZ95_002841</name>
</gene>
<evidence type="ECO:0000313" key="1">
    <source>
        <dbReference type="EMBL" id="MDQ0494675.1"/>
    </source>
</evidence>
<comment type="caution">
    <text evidence="1">The sequence shown here is derived from an EMBL/GenBank/DDBJ whole genome shotgun (WGS) entry which is preliminary data.</text>
</comment>
<accession>A0ABU0KYZ8</accession>
<dbReference type="SUPFAM" id="SSF48295">
    <property type="entry name" value="TrpR-like"/>
    <property type="match status" value="1"/>
</dbReference>
<protein>
    <submittedName>
        <fullName evidence="1">Transposase</fullName>
    </submittedName>
</protein>